<reference evidence="2" key="1">
    <citation type="submission" date="2019-11" db="EMBL/GenBank/DDBJ databases">
        <title>Bipolaris sorokiniana Genome sequencing.</title>
        <authorList>
            <person name="Wang H."/>
        </authorList>
    </citation>
    <scope>NUCLEOTIDE SEQUENCE</scope>
</reference>
<dbReference type="PANTHER" id="PTHR36578:SF1">
    <property type="entry name" value="APPLE DOMAIN-CONTAINING PROTEIN"/>
    <property type="match status" value="1"/>
</dbReference>
<evidence type="ECO:0000256" key="1">
    <source>
        <dbReference type="SAM" id="MobiDB-lite"/>
    </source>
</evidence>
<feature type="compositionally biased region" description="Polar residues" evidence="1">
    <location>
        <begin position="62"/>
        <end position="73"/>
    </location>
</feature>
<name>A0A8H6DUZ2_COCSA</name>
<evidence type="ECO:0000313" key="3">
    <source>
        <dbReference type="Proteomes" id="UP000624244"/>
    </source>
</evidence>
<dbReference type="EMBL" id="WNKQ01000009">
    <property type="protein sequence ID" value="KAF5849406.1"/>
    <property type="molecule type" value="Genomic_DNA"/>
</dbReference>
<comment type="caution">
    <text evidence="2">The sequence shown here is derived from an EMBL/GenBank/DDBJ whole genome shotgun (WGS) entry which is preliminary data.</text>
</comment>
<protein>
    <submittedName>
        <fullName evidence="2">Uncharacterized protein</fullName>
    </submittedName>
</protein>
<accession>A0A8H6DUZ2</accession>
<organism evidence="2 3">
    <name type="scientific">Cochliobolus sativus</name>
    <name type="common">Common root rot and spot blotch fungus</name>
    <name type="synonym">Bipolaris sorokiniana</name>
    <dbReference type="NCBI Taxonomy" id="45130"/>
    <lineage>
        <taxon>Eukaryota</taxon>
        <taxon>Fungi</taxon>
        <taxon>Dikarya</taxon>
        <taxon>Ascomycota</taxon>
        <taxon>Pezizomycotina</taxon>
        <taxon>Dothideomycetes</taxon>
        <taxon>Pleosporomycetidae</taxon>
        <taxon>Pleosporales</taxon>
        <taxon>Pleosporineae</taxon>
        <taxon>Pleosporaceae</taxon>
        <taxon>Bipolaris</taxon>
    </lineage>
</organism>
<dbReference type="AlphaFoldDB" id="A0A8H6DUZ2"/>
<feature type="region of interest" description="Disordered" evidence="1">
    <location>
        <begin position="62"/>
        <end position="97"/>
    </location>
</feature>
<dbReference type="PANTHER" id="PTHR36578">
    <property type="entry name" value="CHROMOSOME 15, WHOLE GENOME SHOTGUN SEQUENCE"/>
    <property type="match status" value="1"/>
</dbReference>
<evidence type="ECO:0000313" key="2">
    <source>
        <dbReference type="EMBL" id="KAF5849406.1"/>
    </source>
</evidence>
<sequence length="309" mass="34064">MTTPSNINAMSVTAFSQWTKPLPHTHYWNTMEMANSLKEKSLYSELRAASITIGIPTPSTVSVTATLPRSPESTGPPPTPIATRGTHGDCEAQPSGYGPIPKYDKMRGFYYSPEIRHAAENAPIPPGYIESFVSANGSFVGSHYLGHYELKSFDTLECARRCDEWGKLANLPSDGPSSNESNTRDANPIVAKSYRNTDTRGTEPGHDQICQGFNTYFERAPAIRLGPECRESTSRTIIKCALWGEPLRIEGAKNIGYREWEFDVVIAGSNGYSLEKYAESRNLAPGKKLDHMVLATLFALQVFLGFMTP</sequence>
<gene>
    <name evidence="2" type="ORF">GGP41_006427</name>
</gene>
<dbReference type="Proteomes" id="UP000624244">
    <property type="component" value="Unassembled WGS sequence"/>
</dbReference>
<proteinExistence type="predicted"/>